<reference evidence="6 7" key="1">
    <citation type="submission" date="2019-06" db="EMBL/GenBank/DDBJ databases">
        <title>Whole genome shotgun sequence of Streptomyces gardneri NBRC 12865.</title>
        <authorList>
            <person name="Hosoyama A."/>
            <person name="Uohara A."/>
            <person name="Ohji S."/>
            <person name="Ichikawa N."/>
        </authorList>
    </citation>
    <scope>NUCLEOTIDE SEQUENCE [LARGE SCALE GENOMIC DNA]</scope>
    <source>
        <strain evidence="6 7">NBRC 12865</strain>
    </source>
</reference>
<dbReference type="Pfam" id="PF03595">
    <property type="entry name" value="SLAC1"/>
    <property type="match status" value="1"/>
</dbReference>
<evidence type="ECO:0000256" key="2">
    <source>
        <dbReference type="ARBA" id="ARBA00022692"/>
    </source>
</evidence>
<dbReference type="RefSeq" id="WP_141296915.1">
    <property type="nucleotide sequence ID" value="NZ_BJMN01000017.1"/>
</dbReference>
<feature type="transmembrane region" description="Helical" evidence="5">
    <location>
        <begin position="12"/>
        <end position="38"/>
    </location>
</feature>
<dbReference type="GO" id="GO:0016020">
    <property type="term" value="C:membrane"/>
    <property type="evidence" value="ECO:0007669"/>
    <property type="project" value="UniProtKB-SubCell"/>
</dbReference>
<feature type="transmembrane region" description="Helical" evidence="5">
    <location>
        <begin position="44"/>
        <end position="68"/>
    </location>
</feature>
<comment type="caution">
    <text evidence="6">The sequence shown here is derived from an EMBL/GenBank/DDBJ whole genome shotgun (WGS) entry which is preliminary data.</text>
</comment>
<evidence type="ECO:0000256" key="4">
    <source>
        <dbReference type="ARBA" id="ARBA00023136"/>
    </source>
</evidence>
<organism evidence="6 7">
    <name type="scientific">Streptomyces gardneri</name>
    <dbReference type="NCBI Taxonomy" id="66892"/>
    <lineage>
        <taxon>Bacteria</taxon>
        <taxon>Bacillati</taxon>
        <taxon>Actinomycetota</taxon>
        <taxon>Actinomycetes</taxon>
        <taxon>Kitasatosporales</taxon>
        <taxon>Streptomycetaceae</taxon>
        <taxon>Streptomyces</taxon>
    </lineage>
</organism>
<protein>
    <submittedName>
        <fullName evidence="6">Membrane protein</fullName>
    </submittedName>
</protein>
<dbReference type="GO" id="GO:0055085">
    <property type="term" value="P:transmembrane transport"/>
    <property type="evidence" value="ECO:0007669"/>
    <property type="project" value="InterPro"/>
</dbReference>
<dbReference type="CDD" id="cd09319">
    <property type="entry name" value="TDT_like_1"/>
    <property type="match status" value="1"/>
</dbReference>
<dbReference type="InterPro" id="IPR004695">
    <property type="entry name" value="SLAC1/Mae1/Ssu1/TehA"/>
</dbReference>
<dbReference type="EMBL" id="BJMN01000017">
    <property type="protein sequence ID" value="GEB57349.1"/>
    <property type="molecule type" value="Genomic_DNA"/>
</dbReference>
<comment type="subcellular location">
    <subcellularLocation>
        <location evidence="1">Membrane</location>
        <topology evidence="1">Multi-pass membrane protein</topology>
    </subcellularLocation>
</comment>
<keyword evidence="3 5" id="KW-1133">Transmembrane helix</keyword>
<evidence type="ECO:0000256" key="1">
    <source>
        <dbReference type="ARBA" id="ARBA00004141"/>
    </source>
</evidence>
<feature type="transmembrane region" description="Helical" evidence="5">
    <location>
        <begin position="188"/>
        <end position="208"/>
    </location>
</feature>
<dbReference type="OrthoDB" id="4538527at2"/>
<feature type="transmembrane region" description="Helical" evidence="5">
    <location>
        <begin position="160"/>
        <end position="181"/>
    </location>
</feature>
<dbReference type="Gene3D" id="1.50.10.150">
    <property type="entry name" value="Voltage-dependent anion channel"/>
    <property type="match status" value="1"/>
</dbReference>
<feature type="transmembrane region" description="Helical" evidence="5">
    <location>
        <begin position="292"/>
        <end position="309"/>
    </location>
</feature>
<feature type="transmembrane region" description="Helical" evidence="5">
    <location>
        <begin position="105"/>
        <end position="125"/>
    </location>
</feature>
<feature type="transmembrane region" description="Helical" evidence="5">
    <location>
        <begin position="228"/>
        <end position="250"/>
    </location>
</feature>
<feature type="transmembrane region" description="Helical" evidence="5">
    <location>
        <begin position="262"/>
        <end position="286"/>
    </location>
</feature>
<dbReference type="InterPro" id="IPR038665">
    <property type="entry name" value="Voltage-dep_anion_channel_sf"/>
</dbReference>
<name>A0A4Y3RIZ6_9ACTN</name>
<evidence type="ECO:0000313" key="7">
    <source>
        <dbReference type="Proteomes" id="UP000315226"/>
    </source>
</evidence>
<keyword evidence="4 5" id="KW-0472">Membrane</keyword>
<dbReference type="Proteomes" id="UP000315226">
    <property type="component" value="Unassembled WGS sequence"/>
</dbReference>
<gene>
    <name evidence="6" type="ORF">SGA01_29540</name>
</gene>
<evidence type="ECO:0000313" key="6">
    <source>
        <dbReference type="EMBL" id="GEB57349.1"/>
    </source>
</evidence>
<feature type="transmembrane region" description="Helical" evidence="5">
    <location>
        <begin position="132"/>
        <end position="154"/>
    </location>
</feature>
<dbReference type="AlphaFoldDB" id="A0A4Y3RIZ6"/>
<keyword evidence="7" id="KW-1185">Reference proteome</keyword>
<proteinExistence type="predicted"/>
<evidence type="ECO:0000256" key="3">
    <source>
        <dbReference type="ARBA" id="ARBA00022989"/>
    </source>
</evidence>
<evidence type="ECO:0000256" key="5">
    <source>
        <dbReference type="SAM" id="Phobius"/>
    </source>
</evidence>
<keyword evidence="2 5" id="KW-0812">Transmembrane</keyword>
<accession>A0A4Y3RIZ6</accession>
<sequence>MHERQQVRHRYAGHWAAWPPVTGAAVMATGILSVGLSLTGFEVVSVVALCLATALWVLLAFGFSAVILEDRRRWESIADTPPALTAVAATTVLGVRFELLGLTPVAVSLLVIAVLVWPVMLIAVLRHMTRRAPGAVFLICVATQGLAVLCAVLAPEVGDWLARVALCLFLLGLVLYVDALARFDVRQVLTGAGDQWIAGGALAISALTGSKLLASGVWSGGAATTLRVATLVLVALDLAWYAVLLCGEVARPRLGYDVRRWATVFPLGMTAVASLSVSAATGVGWLEGVGRVLLWIAVAAWLPVAYGFARSLVGRAQDRSSPAAGDGRPLRVRRRR</sequence>